<evidence type="ECO:0000256" key="3">
    <source>
        <dbReference type="ARBA" id="ARBA00022692"/>
    </source>
</evidence>
<gene>
    <name evidence="8" type="ORF">H8B09_21590</name>
</gene>
<evidence type="ECO:0000313" key="9">
    <source>
        <dbReference type="Proteomes" id="UP000609346"/>
    </source>
</evidence>
<keyword evidence="4 6" id="KW-1133">Transmembrane helix</keyword>
<evidence type="ECO:0000259" key="7">
    <source>
        <dbReference type="Pfam" id="PF02683"/>
    </source>
</evidence>
<protein>
    <submittedName>
        <fullName evidence="8">Sulfite exporter TauE/SafE family protein</fullName>
    </submittedName>
</protein>
<dbReference type="EMBL" id="JACXZA010000005">
    <property type="protein sequence ID" value="MBD3921377.1"/>
    <property type="molecule type" value="Genomic_DNA"/>
</dbReference>
<keyword evidence="3 6" id="KW-0812">Transmembrane</keyword>
<dbReference type="InterPro" id="IPR003834">
    <property type="entry name" value="Cyt_c_assmbl_TM_dom"/>
</dbReference>
<comment type="similarity">
    <text evidence="2">Belongs to the DsbD family.</text>
</comment>
<dbReference type="Proteomes" id="UP000609346">
    <property type="component" value="Unassembled WGS sequence"/>
</dbReference>
<feature type="transmembrane region" description="Helical" evidence="6">
    <location>
        <begin position="204"/>
        <end position="224"/>
    </location>
</feature>
<dbReference type="PANTHER" id="PTHR31272:SF4">
    <property type="entry name" value="CYTOCHROME C-TYPE BIOGENESIS PROTEIN HI_1454-RELATED"/>
    <property type="match status" value="1"/>
</dbReference>
<feature type="transmembrane region" description="Helical" evidence="6">
    <location>
        <begin position="92"/>
        <end position="113"/>
    </location>
</feature>
<feature type="transmembrane region" description="Helical" evidence="6">
    <location>
        <begin position="6"/>
        <end position="30"/>
    </location>
</feature>
<feature type="transmembrane region" description="Helical" evidence="6">
    <location>
        <begin position="134"/>
        <end position="160"/>
    </location>
</feature>
<organism evidence="8 9">
    <name type="scientific">Paenibacillus terricola</name>
    <dbReference type="NCBI Taxonomy" id="2763503"/>
    <lineage>
        <taxon>Bacteria</taxon>
        <taxon>Bacillati</taxon>
        <taxon>Bacillota</taxon>
        <taxon>Bacilli</taxon>
        <taxon>Bacillales</taxon>
        <taxon>Paenibacillaceae</taxon>
        <taxon>Paenibacillus</taxon>
    </lineage>
</organism>
<evidence type="ECO:0000256" key="5">
    <source>
        <dbReference type="ARBA" id="ARBA00023136"/>
    </source>
</evidence>
<name>A0ABR8MZL8_9BACL</name>
<evidence type="ECO:0000256" key="4">
    <source>
        <dbReference type="ARBA" id="ARBA00022989"/>
    </source>
</evidence>
<reference evidence="8 9" key="1">
    <citation type="submission" date="2020-09" db="EMBL/GenBank/DDBJ databases">
        <title>Paenibacillus sp. strain PR3 16S rRNA gene Genome sequencing and assembly.</title>
        <authorList>
            <person name="Kim J."/>
        </authorList>
    </citation>
    <scope>NUCLEOTIDE SEQUENCE [LARGE SCALE GENOMIC DNA]</scope>
    <source>
        <strain evidence="8 9">PR3</strain>
    </source>
</reference>
<keyword evidence="9" id="KW-1185">Reference proteome</keyword>
<feature type="transmembrane region" description="Helical" evidence="6">
    <location>
        <begin position="57"/>
        <end position="80"/>
    </location>
</feature>
<evidence type="ECO:0000256" key="2">
    <source>
        <dbReference type="ARBA" id="ARBA00006143"/>
    </source>
</evidence>
<comment type="caution">
    <text evidence="8">The sequence shown here is derived from an EMBL/GenBank/DDBJ whole genome shotgun (WGS) entry which is preliminary data.</text>
</comment>
<comment type="subcellular location">
    <subcellularLocation>
        <location evidence="1">Membrane</location>
        <topology evidence="1">Multi-pass membrane protein</topology>
    </subcellularLocation>
</comment>
<dbReference type="InterPro" id="IPR051790">
    <property type="entry name" value="Cytochrome_c-biogenesis_DsbD"/>
</dbReference>
<dbReference type="RefSeq" id="WP_191205635.1">
    <property type="nucleotide sequence ID" value="NZ_JACXZA010000005.1"/>
</dbReference>
<evidence type="ECO:0000313" key="8">
    <source>
        <dbReference type="EMBL" id="MBD3921377.1"/>
    </source>
</evidence>
<evidence type="ECO:0000256" key="1">
    <source>
        <dbReference type="ARBA" id="ARBA00004141"/>
    </source>
</evidence>
<evidence type="ECO:0000256" key="6">
    <source>
        <dbReference type="SAM" id="Phobius"/>
    </source>
</evidence>
<proteinExistence type="inferred from homology"/>
<feature type="transmembrane region" description="Helical" evidence="6">
    <location>
        <begin position="166"/>
        <end position="192"/>
    </location>
</feature>
<keyword evidence="5 6" id="KW-0472">Membrane</keyword>
<feature type="domain" description="Cytochrome C biogenesis protein transmembrane" evidence="7">
    <location>
        <begin position="5"/>
        <end position="224"/>
    </location>
</feature>
<dbReference type="PANTHER" id="PTHR31272">
    <property type="entry name" value="CYTOCHROME C-TYPE BIOGENESIS PROTEIN HI_1454-RELATED"/>
    <property type="match status" value="1"/>
</dbReference>
<dbReference type="Pfam" id="PF02683">
    <property type="entry name" value="DsbD_TM"/>
    <property type="match status" value="1"/>
</dbReference>
<accession>A0ABR8MZL8</accession>
<sequence length="243" mass="26645">MEQVTLFAAFAAGLLSFLSPCVFPLVPVYVSHLTESAIQDNRVVADRRLLFRRSISFILGFSAVFVLMGTSVGLIGRIWAEQRQWIEQISGLLIVAFGLQMAGLLHIRLPAFLRLGAGFSKRFNKGVSRGKFRSFMIGVAFGTGWTPCVGMALSSILLLAGTADTVWHGAFLLAVYSLGMGMPFLLLSLIVTRSLGVLRRIHRFLPMLSVANGVLFIAMGLLLFTGQFQRISAWLSGFIVWNA</sequence>